<dbReference type="PANTHER" id="PTHR43586">
    <property type="entry name" value="CYSTEINE DESULFURASE"/>
    <property type="match status" value="1"/>
</dbReference>
<dbReference type="EC" id="2.8.1.7" evidence="3"/>
<sequence>MSLYLDNAATSYPKPEPVYEAVNRAMREVGASPGRGGYRRGLEATRILFEARESAAALFGIGDSSRVVFTHSATEALNLAVLGLVRPGDHVITTAAEHNSLVRPLHLAGERGAEITWVEADRRGFVTPDRIAAAIRPSTRLVAMAHCSNVTGAIQPIGEIAAVARRAGALFLVDAAQSAGMIPLDASAAGIDLLAAPGHKGLMGPQGTGVLYVAEGVELEPLFVGGTGGYSSGVEQPDAVPERFESGTHNLPGIAGLGAGIDFIRAVGVETIRRREEELVARLMGGLGSLPGVTCHGPLPGEPRGSLVSFTVEGIDPQAVGFRLDQEFDICVRVGLHCAPAAHRTIGTYPGGAVRVSPGYFTTDEEIDTFLRAMGAIVGSR</sequence>
<evidence type="ECO:0000256" key="2">
    <source>
        <dbReference type="ARBA" id="ARBA00010447"/>
    </source>
</evidence>
<organism evidence="8">
    <name type="scientific">Geobacter metallireducens</name>
    <dbReference type="NCBI Taxonomy" id="28232"/>
    <lineage>
        <taxon>Bacteria</taxon>
        <taxon>Pseudomonadati</taxon>
        <taxon>Thermodesulfobacteriota</taxon>
        <taxon>Desulfuromonadia</taxon>
        <taxon>Geobacterales</taxon>
        <taxon>Geobacteraceae</taxon>
        <taxon>Geobacter</taxon>
    </lineage>
</organism>
<protein>
    <recommendedName>
        <fullName evidence="3">cysteine desulfurase</fullName>
        <ecNumber evidence="3">2.8.1.7</ecNumber>
    </recommendedName>
</protein>
<comment type="catalytic activity">
    <reaction evidence="6">
        <text>(sulfur carrier)-H + L-cysteine = (sulfur carrier)-SH + L-alanine</text>
        <dbReference type="Rhea" id="RHEA:43892"/>
        <dbReference type="Rhea" id="RHEA-COMP:14737"/>
        <dbReference type="Rhea" id="RHEA-COMP:14739"/>
        <dbReference type="ChEBI" id="CHEBI:29917"/>
        <dbReference type="ChEBI" id="CHEBI:35235"/>
        <dbReference type="ChEBI" id="CHEBI:57972"/>
        <dbReference type="ChEBI" id="CHEBI:64428"/>
        <dbReference type="EC" id="2.8.1.7"/>
    </reaction>
</comment>
<dbReference type="CDD" id="cd06453">
    <property type="entry name" value="SufS_like"/>
    <property type="match status" value="1"/>
</dbReference>
<dbReference type="GO" id="GO:0030170">
    <property type="term" value="F:pyridoxal phosphate binding"/>
    <property type="evidence" value="ECO:0007669"/>
    <property type="project" value="InterPro"/>
</dbReference>
<name>A0A831UDV6_GEOME</name>
<dbReference type="InterPro" id="IPR000192">
    <property type="entry name" value="Aminotrans_V_dom"/>
</dbReference>
<dbReference type="Gene3D" id="3.90.1150.10">
    <property type="entry name" value="Aspartate Aminotransferase, domain 1"/>
    <property type="match status" value="1"/>
</dbReference>
<gene>
    <name evidence="8" type="ORF">ENQ87_09730</name>
</gene>
<dbReference type="GO" id="GO:0031071">
    <property type="term" value="F:cysteine desulfurase activity"/>
    <property type="evidence" value="ECO:0007669"/>
    <property type="project" value="UniProtKB-EC"/>
</dbReference>
<dbReference type="PANTHER" id="PTHR43586:SF4">
    <property type="entry name" value="ISOPENICILLIN N EPIMERASE"/>
    <property type="match status" value="1"/>
</dbReference>
<dbReference type="SUPFAM" id="SSF53383">
    <property type="entry name" value="PLP-dependent transferases"/>
    <property type="match status" value="1"/>
</dbReference>
<evidence type="ECO:0000256" key="5">
    <source>
        <dbReference type="ARBA" id="ARBA00022898"/>
    </source>
</evidence>
<evidence type="ECO:0000256" key="4">
    <source>
        <dbReference type="ARBA" id="ARBA00022679"/>
    </source>
</evidence>
<evidence type="ECO:0000313" key="8">
    <source>
        <dbReference type="EMBL" id="HEN42637.1"/>
    </source>
</evidence>
<accession>A0A831UDV6</accession>
<keyword evidence="8" id="KW-0032">Aminotransferase</keyword>
<evidence type="ECO:0000256" key="6">
    <source>
        <dbReference type="ARBA" id="ARBA00050776"/>
    </source>
</evidence>
<reference evidence="8" key="1">
    <citation type="journal article" date="2020" name="mSystems">
        <title>Genome- and Community-Level Interaction Insights into Carbon Utilization and Element Cycling Functions of Hydrothermarchaeota in Hydrothermal Sediment.</title>
        <authorList>
            <person name="Zhou Z."/>
            <person name="Liu Y."/>
            <person name="Xu W."/>
            <person name="Pan J."/>
            <person name="Luo Z.H."/>
            <person name="Li M."/>
        </authorList>
    </citation>
    <scope>NUCLEOTIDE SEQUENCE [LARGE SCALE GENOMIC DNA]</scope>
    <source>
        <strain evidence="8">SpSt-349</strain>
    </source>
</reference>
<keyword evidence="4 8" id="KW-0808">Transferase</keyword>
<keyword evidence="5" id="KW-0663">Pyridoxal phosphate</keyword>
<dbReference type="Pfam" id="PF00266">
    <property type="entry name" value="Aminotran_5"/>
    <property type="match status" value="1"/>
</dbReference>
<dbReference type="NCBIfam" id="TIGR01977">
    <property type="entry name" value="am_tr_V_EF2568"/>
    <property type="match status" value="1"/>
</dbReference>
<dbReference type="InterPro" id="IPR015421">
    <property type="entry name" value="PyrdxlP-dep_Trfase_major"/>
</dbReference>
<dbReference type="InterPro" id="IPR016454">
    <property type="entry name" value="Cysteine_dSase"/>
</dbReference>
<dbReference type="GO" id="GO:0008483">
    <property type="term" value="F:transaminase activity"/>
    <property type="evidence" value="ECO:0007669"/>
    <property type="project" value="UniProtKB-KW"/>
</dbReference>
<evidence type="ECO:0000259" key="7">
    <source>
        <dbReference type="Pfam" id="PF00266"/>
    </source>
</evidence>
<evidence type="ECO:0000256" key="1">
    <source>
        <dbReference type="ARBA" id="ARBA00001933"/>
    </source>
</evidence>
<dbReference type="InterPro" id="IPR010970">
    <property type="entry name" value="Cys_dSase_SufS"/>
</dbReference>
<proteinExistence type="inferred from homology"/>
<comment type="caution">
    <text evidence="8">The sequence shown here is derived from an EMBL/GenBank/DDBJ whole genome shotgun (WGS) entry which is preliminary data.</text>
</comment>
<comment type="similarity">
    <text evidence="2">Belongs to the class-V pyridoxal-phosphate-dependent aminotransferase family. Csd subfamily.</text>
</comment>
<dbReference type="Gene3D" id="3.40.640.10">
    <property type="entry name" value="Type I PLP-dependent aspartate aminotransferase-like (Major domain)"/>
    <property type="match status" value="1"/>
</dbReference>
<dbReference type="PIRSF" id="PIRSF005572">
    <property type="entry name" value="NifS"/>
    <property type="match status" value="1"/>
</dbReference>
<dbReference type="InterPro" id="IPR015422">
    <property type="entry name" value="PyrdxlP-dep_Trfase_small"/>
</dbReference>
<dbReference type="AlphaFoldDB" id="A0A831UDV6"/>
<dbReference type="InterPro" id="IPR010969">
    <property type="entry name" value="Cys_dSase-rel_unknwn_funct"/>
</dbReference>
<feature type="domain" description="Aminotransferase class V" evidence="7">
    <location>
        <begin position="4"/>
        <end position="370"/>
    </location>
</feature>
<evidence type="ECO:0000256" key="3">
    <source>
        <dbReference type="ARBA" id="ARBA00012239"/>
    </source>
</evidence>
<dbReference type="EMBL" id="DSOV01000043">
    <property type="protein sequence ID" value="HEN42637.1"/>
    <property type="molecule type" value="Genomic_DNA"/>
</dbReference>
<comment type="cofactor">
    <cofactor evidence="1">
        <name>pyridoxal 5'-phosphate</name>
        <dbReference type="ChEBI" id="CHEBI:597326"/>
    </cofactor>
</comment>
<dbReference type="InterPro" id="IPR015424">
    <property type="entry name" value="PyrdxlP-dep_Trfase"/>
</dbReference>
<dbReference type="GO" id="GO:0006534">
    <property type="term" value="P:cysteine metabolic process"/>
    <property type="evidence" value="ECO:0007669"/>
    <property type="project" value="InterPro"/>
</dbReference>